<keyword evidence="2" id="KW-0575">Peroxidase</keyword>
<evidence type="ECO:0000313" key="2">
    <source>
        <dbReference type="EMBL" id="SFU73207.1"/>
    </source>
</evidence>
<dbReference type="AlphaFoldDB" id="A0A1I7IJV0"/>
<dbReference type="SUPFAM" id="SSF69118">
    <property type="entry name" value="AhpD-like"/>
    <property type="match status" value="1"/>
</dbReference>
<dbReference type="PANTHER" id="PTHR35446:SF2">
    <property type="entry name" value="CARBOXYMUCONOLACTONE DECARBOXYLASE-LIKE DOMAIN-CONTAINING PROTEIN"/>
    <property type="match status" value="1"/>
</dbReference>
<dbReference type="RefSeq" id="WP_089795784.1">
    <property type="nucleotide sequence ID" value="NZ_FPBP01000007.1"/>
</dbReference>
<dbReference type="Proteomes" id="UP000198693">
    <property type="component" value="Unassembled WGS sequence"/>
</dbReference>
<keyword evidence="2" id="KW-0560">Oxidoreductase</keyword>
<gene>
    <name evidence="2" type="ORF">SAMN04487955_10782</name>
</gene>
<accession>A0A1I7IJV0</accession>
<dbReference type="STRING" id="463301.SAMN04487955_10782"/>
<keyword evidence="3" id="KW-1185">Reference proteome</keyword>
<dbReference type="EMBL" id="FPBP01000007">
    <property type="protein sequence ID" value="SFU73207.1"/>
    <property type="molecule type" value="Genomic_DNA"/>
</dbReference>
<dbReference type="Pfam" id="PF02627">
    <property type="entry name" value="CMD"/>
    <property type="match status" value="1"/>
</dbReference>
<dbReference type="Gene3D" id="1.20.1290.10">
    <property type="entry name" value="AhpD-like"/>
    <property type="match status" value="1"/>
</dbReference>
<dbReference type="OrthoDB" id="9808310at2"/>
<evidence type="ECO:0000313" key="3">
    <source>
        <dbReference type="Proteomes" id="UP000198693"/>
    </source>
</evidence>
<proteinExistence type="predicted"/>
<reference evidence="3" key="1">
    <citation type="submission" date="2016-10" db="EMBL/GenBank/DDBJ databases">
        <authorList>
            <person name="Varghese N."/>
            <person name="Submissions S."/>
        </authorList>
    </citation>
    <scope>NUCLEOTIDE SEQUENCE [LARGE SCALE GENOMIC DNA]</scope>
    <source>
        <strain evidence="3">CGMCC 1.6981</strain>
    </source>
</reference>
<dbReference type="InterPro" id="IPR003779">
    <property type="entry name" value="CMD-like"/>
</dbReference>
<feature type="domain" description="Carboxymuconolactone decarboxylase-like" evidence="1">
    <location>
        <begin position="41"/>
        <end position="120"/>
    </location>
</feature>
<sequence length="209" mass="22887">MSFIHTTPPEQATGEVRAMYERQQAHFGYLPNYARVFCYRPDIMASWAALLATIRRHIAPRRFELVTLAAAQTLGNSYCALAHGQALTALIGTQDVQAIAEGREPRTLTDAEREMVAFARKVAGYAAEVTESDTERLRAVGFADDEIFDIVAMAAARAFFTKVLDGLGVEADAAYREMPPRLRDALTVGRPIAAGAVETHSTEPATKQQ</sequence>
<dbReference type="InterPro" id="IPR029032">
    <property type="entry name" value="AhpD-like"/>
</dbReference>
<dbReference type="PANTHER" id="PTHR35446">
    <property type="entry name" value="SI:CH211-175M2.5"/>
    <property type="match status" value="1"/>
</dbReference>
<organism evidence="2 3">
    <name type="scientific">Halomonas korlensis</name>
    <dbReference type="NCBI Taxonomy" id="463301"/>
    <lineage>
        <taxon>Bacteria</taxon>
        <taxon>Pseudomonadati</taxon>
        <taxon>Pseudomonadota</taxon>
        <taxon>Gammaproteobacteria</taxon>
        <taxon>Oceanospirillales</taxon>
        <taxon>Halomonadaceae</taxon>
        <taxon>Halomonas</taxon>
    </lineage>
</organism>
<protein>
    <submittedName>
        <fullName evidence="2">Uncharacterized peroxidase-related enzyme</fullName>
    </submittedName>
</protein>
<name>A0A1I7IJV0_9GAMM</name>
<dbReference type="GO" id="GO:0051920">
    <property type="term" value="F:peroxiredoxin activity"/>
    <property type="evidence" value="ECO:0007669"/>
    <property type="project" value="InterPro"/>
</dbReference>
<evidence type="ECO:0000259" key="1">
    <source>
        <dbReference type="Pfam" id="PF02627"/>
    </source>
</evidence>